<dbReference type="NCBIfam" id="TIGR00093">
    <property type="entry name" value="pseudouridine synthase"/>
    <property type="match status" value="1"/>
</dbReference>
<keyword evidence="2 4" id="KW-0694">RNA-binding</keyword>
<dbReference type="InterPro" id="IPR000748">
    <property type="entry name" value="PsdUridine_synth_RsuA/RluB/E/F"/>
</dbReference>
<dbReference type="RefSeq" id="WP_324781041.1">
    <property type="nucleotide sequence ID" value="NZ_CP141769.1"/>
</dbReference>
<feature type="domain" description="RNA-binding S4" evidence="7">
    <location>
        <begin position="33"/>
        <end position="91"/>
    </location>
</feature>
<evidence type="ECO:0000313" key="8">
    <source>
        <dbReference type="EMBL" id="WRS40514.1"/>
    </source>
</evidence>
<proteinExistence type="inferred from homology"/>
<dbReference type="CDD" id="cd02556">
    <property type="entry name" value="PseudoU_synth_RluB"/>
    <property type="match status" value="1"/>
</dbReference>
<dbReference type="Gene3D" id="3.30.70.1560">
    <property type="entry name" value="Alpha-L RNA-binding motif"/>
    <property type="match status" value="1"/>
</dbReference>
<evidence type="ECO:0000256" key="6">
    <source>
        <dbReference type="SAM" id="MobiDB-lite"/>
    </source>
</evidence>
<dbReference type="InterPro" id="IPR002942">
    <property type="entry name" value="S4_RNA-bd"/>
</dbReference>
<keyword evidence="9" id="KW-1185">Reference proteome</keyword>
<dbReference type="InterPro" id="IPR036986">
    <property type="entry name" value="S4_RNA-bd_sf"/>
</dbReference>
<dbReference type="PROSITE" id="PS01149">
    <property type="entry name" value="PSI_RSU"/>
    <property type="match status" value="1"/>
</dbReference>
<dbReference type="Gene3D" id="3.30.70.580">
    <property type="entry name" value="Pseudouridine synthase I, catalytic domain, N-terminal subdomain"/>
    <property type="match status" value="1"/>
</dbReference>
<dbReference type="EMBL" id="CP141769">
    <property type="protein sequence ID" value="WRS40514.1"/>
    <property type="molecule type" value="Genomic_DNA"/>
</dbReference>
<dbReference type="PANTHER" id="PTHR47683">
    <property type="entry name" value="PSEUDOURIDINE SYNTHASE FAMILY PROTEIN-RELATED"/>
    <property type="match status" value="1"/>
</dbReference>
<evidence type="ECO:0000256" key="1">
    <source>
        <dbReference type="ARBA" id="ARBA00008348"/>
    </source>
</evidence>
<accession>A0ABZ1CM89</accession>
<name>A0ABZ1CM89_9PROT</name>
<dbReference type="InterPro" id="IPR042092">
    <property type="entry name" value="PsdUridine_s_RsuA/RluB/E/F_cat"/>
</dbReference>
<dbReference type="InterPro" id="IPR018496">
    <property type="entry name" value="PsdUridine_synth_RsuA/RluB_CS"/>
</dbReference>
<dbReference type="Pfam" id="PF01479">
    <property type="entry name" value="S4"/>
    <property type="match status" value="1"/>
</dbReference>
<reference evidence="8 9" key="1">
    <citation type="submission" date="2023-12" db="EMBL/GenBank/DDBJ databases">
        <title>Thiobacillus sedimentum sp. nov., a chemolithoautotrophic sulfur-oxidizing bacterium isolated from freshwater sediment.</title>
        <authorList>
            <person name="Luo J."/>
            <person name="Dai C."/>
        </authorList>
    </citation>
    <scope>NUCLEOTIDE SEQUENCE [LARGE SCALE GENOMIC DNA]</scope>
    <source>
        <strain evidence="8 9">SCUT-2</strain>
    </source>
</reference>
<evidence type="ECO:0000259" key="7">
    <source>
        <dbReference type="SMART" id="SM00363"/>
    </source>
</evidence>
<organism evidence="8 9">
    <name type="scientific">Thiobacillus sedimenti</name>
    <dbReference type="NCBI Taxonomy" id="3110231"/>
    <lineage>
        <taxon>Bacteria</taxon>
        <taxon>Pseudomonadati</taxon>
        <taxon>Pseudomonadota</taxon>
        <taxon>Betaproteobacteria</taxon>
        <taxon>Nitrosomonadales</taxon>
        <taxon>Thiobacillaceae</taxon>
        <taxon>Thiobacillus</taxon>
    </lineage>
</organism>
<gene>
    <name evidence="8" type="ORF">VA613_06465</name>
</gene>
<evidence type="ECO:0000256" key="2">
    <source>
        <dbReference type="ARBA" id="ARBA00022884"/>
    </source>
</evidence>
<dbReference type="Pfam" id="PF00849">
    <property type="entry name" value="PseudoU_synth_2"/>
    <property type="match status" value="1"/>
</dbReference>
<dbReference type="CDD" id="cd00165">
    <property type="entry name" value="S4"/>
    <property type="match status" value="1"/>
</dbReference>
<dbReference type="SUPFAM" id="SSF55174">
    <property type="entry name" value="Alpha-L RNA-binding motif"/>
    <property type="match status" value="1"/>
</dbReference>
<evidence type="ECO:0000256" key="3">
    <source>
        <dbReference type="ARBA" id="ARBA00023235"/>
    </source>
</evidence>
<comment type="similarity">
    <text evidence="1 5">Belongs to the pseudouridine synthase RsuA family.</text>
</comment>
<evidence type="ECO:0000256" key="4">
    <source>
        <dbReference type="PROSITE-ProRule" id="PRU00182"/>
    </source>
</evidence>
<evidence type="ECO:0000313" key="9">
    <source>
        <dbReference type="Proteomes" id="UP001334732"/>
    </source>
</evidence>
<dbReference type="EC" id="5.4.99.-" evidence="5"/>
<evidence type="ECO:0000256" key="5">
    <source>
        <dbReference type="RuleBase" id="RU003887"/>
    </source>
</evidence>
<dbReference type="SMART" id="SM00363">
    <property type="entry name" value="S4"/>
    <property type="match status" value="1"/>
</dbReference>
<dbReference type="Proteomes" id="UP001334732">
    <property type="component" value="Chromosome"/>
</dbReference>
<feature type="region of interest" description="Disordered" evidence="6">
    <location>
        <begin position="276"/>
        <end position="296"/>
    </location>
</feature>
<dbReference type="InterPro" id="IPR050343">
    <property type="entry name" value="RsuA_PseudoU_synthase"/>
</dbReference>
<dbReference type="PROSITE" id="PS50889">
    <property type="entry name" value="S4"/>
    <property type="match status" value="1"/>
</dbReference>
<keyword evidence="3 5" id="KW-0413">Isomerase</keyword>
<dbReference type="InterPro" id="IPR006145">
    <property type="entry name" value="PsdUridine_synth_RsuA/RluA"/>
</dbReference>
<protein>
    <recommendedName>
        <fullName evidence="5">Pseudouridine synthase</fullName>
        <ecNumber evidence="5">5.4.99.-</ecNumber>
    </recommendedName>
</protein>
<sequence length="296" mass="33456">MSRPSPIRRAPAAPKGRAAARLQQATAPEAPAERLHKALASAGLGSRREMEEWIAEGRVQVNGETATLGSKVGPRDIVKVSGRRVYLRFEDTRRTRILIYHKSEGEIVSRDDPKGRATVFDALPKLRGAKWISIGRLDYNTDGLMIFTTSGELANKLMHPRFEVEREYAVRILGELTDEQIQQLLDGVELDDGPAQLQSCFRAGGEGANRWYRVVIKEGRKREVRRIFEHLGFTVSRLTRIRFGPIALPPQLKRGQKTELDDDLVARVLEWAGMKASPRRQTRGVPDKHTRKPRIR</sequence>
<dbReference type="InterPro" id="IPR020103">
    <property type="entry name" value="PsdUridine_synth_cat_dom_sf"/>
</dbReference>
<dbReference type="Gene3D" id="3.10.290.10">
    <property type="entry name" value="RNA-binding S4 domain"/>
    <property type="match status" value="1"/>
</dbReference>
<dbReference type="SUPFAM" id="SSF55120">
    <property type="entry name" value="Pseudouridine synthase"/>
    <property type="match status" value="1"/>
</dbReference>
<dbReference type="InterPro" id="IPR020094">
    <property type="entry name" value="TruA/RsuA/RluB/E/F_N"/>
</dbReference>
<dbReference type="PANTHER" id="PTHR47683:SF3">
    <property type="entry name" value="RIBOSOMAL LARGE SUBUNIT PSEUDOURIDINE SYNTHASE B"/>
    <property type="match status" value="1"/>
</dbReference>